<evidence type="ECO:0008006" key="3">
    <source>
        <dbReference type="Google" id="ProtNLM"/>
    </source>
</evidence>
<comment type="caution">
    <text evidence="1">The sequence shown here is derived from an EMBL/GenBank/DDBJ whole genome shotgun (WGS) entry which is preliminary data.</text>
</comment>
<dbReference type="AlphaFoldDB" id="A0A369J746"/>
<gene>
    <name evidence="1" type="ORF">Hypma_004249</name>
</gene>
<dbReference type="InParanoid" id="A0A369J746"/>
<evidence type="ECO:0000313" key="1">
    <source>
        <dbReference type="EMBL" id="RDB15533.1"/>
    </source>
</evidence>
<keyword evidence="2" id="KW-1185">Reference proteome</keyword>
<dbReference type="EMBL" id="LUEZ02000158">
    <property type="protein sequence ID" value="RDB15533.1"/>
    <property type="molecule type" value="Genomic_DNA"/>
</dbReference>
<reference evidence="1" key="1">
    <citation type="submission" date="2018-04" db="EMBL/GenBank/DDBJ databases">
        <title>Whole genome sequencing of Hypsizygus marmoreus.</title>
        <authorList>
            <person name="Choi I.-G."/>
            <person name="Min B."/>
            <person name="Kim J.-G."/>
            <person name="Kim S."/>
            <person name="Oh Y.-L."/>
            <person name="Kong W.-S."/>
            <person name="Park H."/>
            <person name="Jeong J."/>
            <person name="Song E.-S."/>
        </authorList>
    </citation>
    <scope>NUCLEOTIDE SEQUENCE [LARGE SCALE GENOMIC DNA]</scope>
    <source>
        <strain evidence="1">51987-8</strain>
    </source>
</reference>
<name>A0A369J746_HYPMA</name>
<dbReference type="Proteomes" id="UP000076154">
    <property type="component" value="Unassembled WGS sequence"/>
</dbReference>
<evidence type="ECO:0000313" key="2">
    <source>
        <dbReference type="Proteomes" id="UP000076154"/>
    </source>
</evidence>
<dbReference type="OrthoDB" id="2788229at2759"/>
<proteinExistence type="predicted"/>
<protein>
    <recommendedName>
        <fullName evidence="3">F-box domain-containing protein</fullName>
    </recommendedName>
</protein>
<organism evidence="1 2">
    <name type="scientific">Hypsizygus marmoreus</name>
    <name type="common">White beech mushroom</name>
    <name type="synonym">Agaricus marmoreus</name>
    <dbReference type="NCBI Taxonomy" id="39966"/>
    <lineage>
        <taxon>Eukaryota</taxon>
        <taxon>Fungi</taxon>
        <taxon>Dikarya</taxon>
        <taxon>Basidiomycota</taxon>
        <taxon>Agaricomycotina</taxon>
        <taxon>Agaricomycetes</taxon>
        <taxon>Agaricomycetidae</taxon>
        <taxon>Agaricales</taxon>
        <taxon>Tricholomatineae</taxon>
        <taxon>Lyophyllaceae</taxon>
        <taxon>Hypsizygus</taxon>
    </lineage>
</organism>
<accession>A0A369J746</accession>
<sequence>MPPDLPQELLDKVIDNLRHDSEALKHCALASRSFLFHSQSHVFATVRICSLTRCNHLSALFDMNPALAGHVRVLRLVSLYTWACNSSELSAILRMMIALRALFMSSIELLPLNWGTLSPELIDAFIGAFGNPSLQSLEISNVTGIPVTTFHRNIKLAHFLLTNVTFVGYGDVDYENPDAVPLELRLPYGLEIRRLCLGRMRNAASLVPQLLNVTRRSLRALQFRQWLLHAGRRPSSHFTYDFKMLPALQSLEFYVVAVMDVRFNLKPLLRMAFQNIIDFVLANPTAARIERFRICFIASHPVPRPSEPPAWSFVSYALETMDLWEELDRIIDVRKEAVSAVFRLEIDLASSNEERQPEELLAHREAWKEKIVRKLPLASRRGVLMTEVIPDVEM</sequence>